<keyword evidence="4" id="KW-1185">Reference proteome</keyword>
<dbReference type="CDD" id="cd06223">
    <property type="entry name" value="PRTases_typeI"/>
    <property type="match status" value="1"/>
</dbReference>
<evidence type="ECO:0000313" key="3">
    <source>
        <dbReference type="EMBL" id="MET3635012.1"/>
    </source>
</evidence>
<reference evidence="3 4" key="1">
    <citation type="submission" date="2024-06" db="EMBL/GenBank/DDBJ databases">
        <title>Genomic Encyclopedia of Type Strains, Phase IV (KMG-IV): sequencing the most valuable type-strain genomes for metagenomic binning, comparative biology and taxonomic classification.</title>
        <authorList>
            <person name="Goeker M."/>
        </authorList>
    </citation>
    <scope>NUCLEOTIDE SEQUENCE [LARGE SCALE GENOMIC DNA]</scope>
    <source>
        <strain evidence="3 4">DSM 28302</strain>
    </source>
</reference>
<feature type="domain" description="Phosphoribosyltransferase" evidence="2">
    <location>
        <begin position="89"/>
        <end position="156"/>
    </location>
</feature>
<dbReference type="Pfam" id="PF00156">
    <property type="entry name" value="Pribosyltran"/>
    <property type="match status" value="1"/>
</dbReference>
<dbReference type="Gene3D" id="3.40.50.2020">
    <property type="match status" value="1"/>
</dbReference>
<dbReference type="PANTHER" id="PTHR47505">
    <property type="entry name" value="DNA UTILIZATION PROTEIN YHGH"/>
    <property type="match status" value="1"/>
</dbReference>
<sequence length="159" mass="18655">MWEKKGELVAHEALYVYDKQMKEYFSRFKFQGDYHLAAVFSRELKQVLKKYKDYTIVPVPVSEERYQERGFNQVTALLEFAGLPYQNLVLKKDSKKQSSKTKQERLAGQQIFRLRKNQALPSKILIVDDIYTTGSTIALMKTLFTEKNVKKIKSFSLSR</sequence>
<dbReference type="InterPro" id="IPR029057">
    <property type="entry name" value="PRTase-like"/>
</dbReference>
<evidence type="ECO:0000313" key="4">
    <source>
        <dbReference type="Proteomes" id="UP001549037"/>
    </source>
</evidence>
<dbReference type="Proteomes" id="UP001549037">
    <property type="component" value="Unassembled WGS sequence"/>
</dbReference>
<dbReference type="EMBL" id="JBEPLN010000036">
    <property type="protein sequence ID" value="MET3635012.1"/>
    <property type="molecule type" value="Genomic_DNA"/>
</dbReference>
<dbReference type="InterPro" id="IPR051910">
    <property type="entry name" value="ComF/GntX_DNA_util-trans"/>
</dbReference>
<gene>
    <name evidence="3" type="ORF">ABID28_001674</name>
</gene>
<dbReference type="InterPro" id="IPR000836">
    <property type="entry name" value="PRTase_dom"/>
</dbReference>
<comment type="caution">
    <text evidence="3">The sequence shown here is derived from an EMBL/GenBank/DDBJ whole genome shotgun (WGS) entry which is preliminary data.</text>
</comment>
<dbReference type="SUPFAM" id="SSF53271">
    <property type="entry name" value="PRTase-like"/>
    <property type="match status" value="1"/>
</dbReference>
<dbReference type="PANTHER" id="PTHR47505:SF1">
    <property type="entry name" value="DNA UTILIZATION PROTEIN YHGH"/>
    <property type="match status" value="1"/>
</dbReference>
<dbReference type="RefSeq" id="WP_354369734.1">
    <property type="nucleotide sequence ID" value="NZ_JBEPLN010000036.1"/>
</dbReference>
<protein>
    <submittedName>
        <fullName evidence="3">Competence protein ComFC</fullName>
    </submittedName>
</protein>
<comment type="similarity">
    <text evidence="1">Belongs to the ComF/GntX family.</text>
</comment>
<name>A0ABV2JGY2_9STRE</name>
<evidence type="ECO:0000259" key="2">
    <source>
        <dbReference type="Pfam" id="PF00156"/>
    </source>
</evidence>
<organism evidence="3 4">
    <name type="scientific">Streptococcus porcorum</name>
    <dbReference type="NCBI Taxonomy" id="701526"/>
    <lineage>
        <taxon>Bacteria</taxon>
        <taxon>Bacillati</taxon>
        <taxon>Bacillota</taxon>
        <taxon>Bacilli</taxon>
        <taxon>Lactobacillales</taxon>
        <taxon>Streptococcaceae</taxon>
        <taxon>Streptococcus</taxon>
    </lineage>
</organism>
<proteinExistence type="inferred from homology"/>
<accession>A0ABV2JGY2</accession>
<evidence type="ECO:0000256" key="1">
    <source>
        <dbReference type="ARBA" id="ARBA00008007"/>
    </source>
</evidence>